<dbReference type="GO" id="GO:0004563">
    <property type="term" value="F:beta-N-acetylhexosaminidase activity"/>
    <property type="evidence" value="ECO:0007669"/>
    <property type="project" value="InterPro"/>
</dbReference>
<sequence length="523" mass="59283">MSILDESLSQNKALFADEAPSRPFTIPALKAWNSRPEATYTFSAQTRIISIPELSQVAGVLAQDLERLSGYTLAIVEAAPQNGDIVLALQDIDASLGEEGYLLNVAEVVTINARTESGVFYGTRTLLQLLTQDYTIRGGEARDWPDYPQRALMVDVGRKFFSIEWLENHIRELAYFKYNVFQLHLTDTHGFRLESETHPEITSPEHYTKAQIRELVKLAQDYYITIIPEIDMPAHMQPILAKHPELQLTGPLENRIPGEQGPDELILERRPDYLAKDPDKMRRVGDIDLSNPAAYELAKEIIEEYLDLFPGPYWHVGADEYLLFDNYENYPKLLEYARKTYGPTANGRDAYLGFVNWANKLIKSHGKITRAWSDGLHGGSAVTIDSDIIFDHWRTFGLLPEAIVAGGSQIVNSSYDDLYYILTENGVHHADPVKLYERFEPHMFQENHVIEPNHHLNLGAKLHIWCDVPELVPEQQITKDIQGSLRALAQKNWGSPRLVESYEAFQPIMAQVGHAPGYTLDKA</sequence>
<dbReference type="RefSeq" id="WP_111323166.1">
    <property type="nucleotide sequence ID" value="NZ_BIFX01000001.1"/>
</dbReference>
<dbReference type="Gene3D" id="3.20.20.80">
    <property type="entry name" value="Glycosidases"/>
    <property type="match status" value="1"/>
</dbReference>
<evidence type="ECO:0000313" key="8">
    <source>
        <dbReference type="Proteomes" id="UP000248806"/>
    </source>
</evidence>
<dbReference type="InterPro" id="IPR015882">
    <property type="entry name" value="HEX_bac_N"/>
</dbReference>
<name>A0A326U9P1_THEHA</name>
<feature type="domain" description="Beta-hexosaminidase bacterial type N-terminal" evidence="6">
    <location>
        <begin position="23"/>
        <end position="144"/>
    </location>
</feature>
<comment type="similarity">
    <text evidence="1">Belongs to the glycosyl hydrolase 20 family.</text>
</comment>
<accession>A0A326U9P1</accession>
<keyword evidence="3" id="KW-0326">Glycosidase</keyword>
<gene>
    <name evidence="7" type="ORF">EI42_02915</name>
</gene>
<dbReference type="EMBL" id="QKUF01000009">
    <property type="protein sequence ID" value="PZW29194.1"/>
    <property type="molecule type" value="Genomic_DNA"/>
</dbReference>
<feature type="active site" description="Proton donor" evidence="4">
    <location>
        <position position="320"/>
    </location>
</feature>
<dbReference type="PANTHER" id="PTHR43678">
    <property type="entry name" value="PUTATIVE (AFU_ORTHOLOGUE AFUA_2G00640)-RELATED"/>
    <property type="match status" value="1"/>
</dbReference>
<dbReference type="InterPro" id="IPR025705">
    <property type="entry name" value="Beta_hexosaminidase_sua/sub"/>
</dbReference>
<dbReference type="CDD" id="cd06564">
    <property type="entry name" value="GH20_DspB_LnbB-like"/>
    <property type="match status" value="1"/>
</dbReference>
<protein>
    <submittedName>
        <fullName evidence="7">Hexosaminidase</fullName>
    </submittedName>
</protein>
<dbReference type="InterPro" id="IPR029018">
    <property type="entry name" value="Hex-like_dom2"/>
</dbReference>
<keyword evidence="8" id="KW-1185">Reference proteome</keyword>
<comment type="caution">
    <text evidence="7">The sequence shown here is derived from an EMBL/GenBank/DDBJ whole genome shotgun (WGS) entry which is preliminary data.</text>
</comment>
<dbReference type="SUPFAM" id="SSF51445">
    <property type="entry name" value="(Trans)glycosidases"/>
    <property type="match status" value="1"/>
</dbReference>
<dbReference type="PRINTS" id="PR00738">
    <property type="entry name" value="GLHYDRLASE20"/>
</dbReference>
<evidence type="ECO:0000256" key="3">
    <source>
        <dbReference type="ARBA" id="ARBA00023295"/>
    </source>
</evidence>
<proteinExistence type="inferred from homology"/>
<reference evidence="7 8" key="1">
    <citation type="submission" date="2018-06" db="EMBL/GenBank/DDBJ databases">
        <title>Genomic Encyclopedia of Archaeal and Bacterial Type Strains, Phase II (KMG-II): from individual species to whole genera.</title>
        <authorList>
            <person name="Goeker M."/>
        </authorList>
    </citation>
    <scope>NUCLEOTIDE SEQUENCE [LARGE SCALE GENOMIC DNA]</scope>
    <source>
        <strain evidence="7 8">ATCC BAA-1881</strain>
    </source>
</reference>
<evidence type="ECO:0000256" key="4">
    <source>
        <dbReference type="PIRSR" id="PIRSR625705-1"/>
    </source>
</evidence>
<organism evidence="7 8">
    <name type="scientific">Thermosporothrix hazakensis</name>
    <dbReference type="NCBI Taxonomy" id="644383"/>
    <lineage>
        <taxon>Bacteria</taxon>
        <taxon>Bacillati</taxon>
        <taxon>Chloroflexota</taxon>
        <taxon>Ktedonobacteria</taxon>
        <taxon>Ktedonobacterales</taxon>
        <taxon>Thermosporotrichaceae</taxon>
        <taxon>Thermosporothrix</taxon>
    </lineage>
</organism>
<evidence type="ECO:0000256" key="2">
    <source>
        <dbReference type="ARBA" id="ARBA00022801"/>
    </source>
</evidence>
<dbReference type="Proteomes" id="UP000248806">
    <property type="component" value="Unassembled WGS sequence"/>
</dbReference>
<dbReference type="GO" id="GO:0005975">
    <property type="term" value="P:carbohydrate metabolic process"/>
    <property type="evidence" value="ECO:0007669"/>
    <property type="project" value="InterPro"/>
</dbReference>
<dbReference type="Pfam" id="PF00728">
    <property type="entry name" value="Glyco_hydro_20"/>
    <property type="match status" value="1"/>
</dbReference>
<dbReference type="SUPFAM" id="SSF55545">
    <property type="entry name" value="beta-N-acetylhexosaminidase-like domain"/>
    <property type="match status" value="1"/>
</dbReference>
<evidence type="ECO:0000259" key="5">
    <source>
        <dbReference type="Pfam" id="PF00728"/>
    </source>
</evidence>
<feature type="domain" description="Glycoside hydrolase family 20 catalytic" evidence="5">
    <location>
        <begin position="147"/>
        <end position="493"/>
    </location>
</feature>
<evidence type="ECO:0000259" key="6">
    <source>
        <dbReference type="Pfam" id="PF02838"/>
    </source>
</evidence>
<dbReference type="InterPro" id="IPR017853">
    <property type="entry name" value="GH"/>
</dbReference>
<dbReference type="PANTHER" id="PTHR43678:SF1">
    <property type="entry name" value="BETA-N-ACETYLHEXOSAMINIDASE"/>
    <property type="match status" value="1"/>
</dbReference>
<dbReference type="Pfam" id="PF02838">
    <property type="entry name" value="Glyco_hydro_20b"/>
    <property type="match status" value="1"/>
</dbReference>
<evidence type="ECO:0000256" key="1">
    <source>
        <dbReference type="ARBA" id="ARBA00006285"/>
    </source>
</evidence>
<dbReference type="Gene3D" id="3.30.379.10">
    <property type="entry name" value="Chitobiase/beta-hexosaminidase domain 2-like"/>
    <property type="match status" value="1"/>
</dbReference>
<dbReference type="AlphaFoldDB" id="A0A326U9P1"/>
<keyword evidence="2" id="KW-0378">Hydrolase</keyword>
<dbReference type="InterPro" id="IPR015883">
    <property type="entry name" value="Glyco_hydro_20_cat"/>
</dbReference>
<dbReference type="OrthoDB" id="9763537at2"/>
<evidence type="ECO:0000313" key="7">
    <source>
        <dbReference type="EMBL" id="PZW29194.1"/>
    </source>
</evidence>
<dbReference type="InterPro" id="IPR052764">
    <property type="entry name" value="GH20_Enzymes"/>
</dbReference>